<keyword evidence="2" id="KW-1185">Reference proteome</keyword>
<comment type="caution">
    <text evidence="1">The sequence shown here is derived from an EMBL/GenBank/DDBJ whole genome shotgun (WGS) entry which is preliminary data.</text>
</comment>
<evidence type="ECO:0000313" key="2">
    <source>
        <dbReference type="Proteomes" id="UP000735302"/>
    </source>
</evidence>
<gene>
    <name evidence="1" type="ORF">PoB_000592500</name>
</gene>
<dbReference type="PANTHER" id="PTHR11842:SF10">
    <property type="entry name" value="MITOTIC SPINDLE ASSEMBLY CHECKPOINT PROTEIN MAD2B"/>
    <property type="match status" value="1"/>
</dbReference>
<dbReference type="Proteomes" id="UP000735302">
    <property type="component" value="Unassembled WGS sequence"/>
</dbReference>
<protein>
    <submittedName>
        <fullName evidence="1">Mitotic spindle assembly checkpoint protein mad2b</fullName>
    </submittedName>
</protein>
<dbReference type="SUPFAM" id="SSF56019">
    <property type="entry name" value="The spindle assembly checkpoint protein mad2"/>
    <property type="match status" value="1"/>
</dbReference>
<dbReference type="AlphaFoldDB" id="A0AAV3YA83"/>
<dbReference type="Gene3D" id="3.30.900.10">
    <property type="entry name" value="HORMA domain"/>
    <property type="match status" value="1"/>
</dbReference>
<dbReference type="EMBL" id="BLXT01000663">
    <property type="protein sequence ID" value="GFN79419.1"/>
    <property type="molecule type" value="Genomic_DNA"/>
</dbReference>
<evidence type="ECO:0000313" key="1">
    <source>
        <dbReference type="EMBL" id="GFN79419.1"/>
    </source>
</evidence>
<reference evidence="1 2" key="1">
    <citation type="journal article" date="2021" name="Elife">
        <title>Chloroplast acquisition without the gene transfer in kleptoplastic sea slugs, Plakobranchus ocellatus.</title>
        <authorList>
            <person name="Maeda T."/>
            <person name="Takahashi S."/>
            <person name="Yoshida T."/>
            <person name="Shimamura S."/>
            <person name="Takaki Y."/>
            <person name="Nagai Y."/>
            <person name="Toyoda A."/>
            <person name="Suzuki Y."/>
            <person name="Arimoto A."/>
            <person name="Ishii H."/>
            <person name="Satoh N."/>
            <person name="Nishiyama T."/>
            <person name="Hasebe M."/>
            <person name="Maruyama T."/>
            <person name="Minagawa J."/>
            <person name="Obokata J."/>
            <person name="Shigenobu S."/>
        </authorList>
    </citation>
    <scope>NUCLEOTIDE SEQUENCE [LARGE SCALE GENOMIC DNA]</scope>
</reference>
<name>A0AAV3YA83_9GAST</name>
<dbReference type="InterPro" id="IPR045091">
    <property type="entry name" value="Mad2-like"/>
</dbReference>
<proteinExistence type="predicted"/>
<accession>A0AAV3YA83</accession>
<organism evidence="1 2">
    <name type="scientific">Plakobranchus ocellatus</name>
    <dbReference type="NCBI Taxonomy" id="259542"/>
    <lineage>
        <taxon>Eukaryota</taxon>
        <taxon>Metazoa</taxon>
        <taxon>Spiralia</taxon>
        <taxon>Lophotrochozoa</taxon>
        <taxon>Mollusca</taxon>
        <taxon>Gastropoda</taxon>
        <taxon>Heterobranchia</taxon>
        <taxon>Euthyneura</taxon>
        <taxon>Panpulmonata</taxon>
        <taxon>Sacoglossa</taxon>
        <taxon>Placobranchoidea</taxon>
        <taxon>Plakobranchidae</taxon>
        <taxon>Plakobranchus</taxon>
    </lineage>
</organism>
<sequence>MSRKDPHLFQIEQALRGFLLKLSISDALLHPAMKDSSWTVHVHTKSSTLSSVDDYLLQKDFPWVEADEKEQCMRNSKIVPIKSYNSDFLHMQLYAEENDRSL</sequence>
<dbReference type="GO" id="GO:0016035">
    <property type="term" value="C:zeta DNA polymerase complex"/>
    <property type="evidence" value="ECO:0007669"/>
    <property type="project" value="TreeGrafter"/>
</dbReference>
<dbReference type="InterPro" id="IPR036570">
    <property type="entry name" value="HORMA_dom_sf"/>
</dbReference>
<dbReference type="PANTHER" id="PTHR11842">
    <property type="entry name" value="MITOTIC SPINDLE ASSEMBLY CHECKPOINT PROTEIN MAD2"/>
    <property type="match status" value="1"/>
</dbReference>